<protein>
    <submittedName>
        <fullName evidence="3">Uncharacterized protein</fullName>
    </submittedName>
</protein>
<evidence type="ECO:0000256" key="2">
    <source>
        <dbReference type="SAM" id="Phobius"/>
    </source>
</evidence>
<dbReference type="InParanoid" id="A0A165ERE3"/>
<name>A0A165ERE3_EXIGL</name>
<dbReference type="EMBL" id="KV426123">
    <property type="protein sequence ID" value="KZV87524.1"/>
    <property type="molecule type" value="Genomic_DNA"/>
</dbReference>
<feature type="compositionally biased region" description="Basic residues" evidence="1">
    <location>
        <begin position="19"/>
        <end position="30"/>
    </location>
</feature>
<evidence type="ECO:0000313" key="4">
    <source>
        <dbReference type="Proteomes" id="UP000077266"/>
    </source>
</evidence>
<feature type="transmembrane region" description="Helical" evidence="2">
    <location>
        <begin position="126"/>
        <end position="143"/>
    </location>
</feature>
<feature type="compositionally biased region" description="Low complexity" evidence="1">
    <location>
        <begin position="31"/>
        <end position="42"/>
    </location>
</feature>
<dbReference type="Proteomes" id="UP000077266">
    <property type="component" value="Unassembled WGS sequence"/>
</dbReference>
<feature type="compositionally biased region" description="Basic and acidic residues" evidence="1">
    <location>
        <begin position="65"/>
        <end position="75"/>
    </location>
</feature>
<keyword evidence="4" id="KW-1185">Reference proteome</keyword>
<proteinExistence type="predicted"/>
<evidence type="ECO:0000313" key="3">
    <source>
        <dbReference type="EMBL" id="KZV87524.1"/>
    </source>
</evidence>
<accession>A0A165ERE3</accession>
<sequence>MPHTAHSPRASAAVIPTRRSTRLQKSKAKKGAAATSSASSSDQDSRSSRSTSRKALRGISQTLDVPKDGDKHVLDDAGDDEDSTMSESVPPSPERPLNLARKRSASEPPPTRQSLQPAKPAPRKSLFYALLPLLLAIPLYYLYTSTLAPLWEDAQRSDIRIERALPIFIQHVRSTEALLTHAQDFQDPRLDHVSIREMRDAARYAGDQFASLRDLLDALCEGVMAAKMQALELGVRVYLSGRTTLRELSSPATLIPLASATRYLSSDALDLFVISNTTLHHLTTSYALGTNITASDSWRALTLALGTSERAKCLGFASGGAVETALGTSRRETEGCVRRTGVLARTVRDLREDVERMVENLKGVFAIDDPAHPPKPHSAVHGEKMENELRAALESLAVAVKRAEPDRG</sequence>
<organism evidence="3 4">
    <name type="scientific">Exidia glandulosa HHB12029</name>
    <dbReference type="NCBI Taxonomy" id="1314781"/>
    <lineage>
        <taxon>Eukaryota</taxon>
        <taxon>Fungi</taxon>
        <taxon>Dikarya</taxon>
        <taxon>Basidiomycota</taxon>
        <taxon>Agaricomycotina</taxon>
        <taxon>Agaricomycetes</taxon>
        <taxon>Auriculariales</taxon>
        <taxon>Exidiaceae</taxon>
        <taxon>Exidia</taxon>
    </lineage>
</organism>
<feature type="region of interest" description="Disordered" evidence="1">
    <location>
        <begin position="1"/>
        <end position="119"/>
    </location>
</feature>
<dbReference type="AlphaFoldDB" id="A0A165ERE3"/>
<gene>
    <name evidence="3" type="ORF">EXIGLDRAFT_723674</name>
</gene>
<keyword evidence="2" id="KW-1133">Transmembrane helix</keyword>
<evidence type="ECO:0000256" key="1">
    <source>
        <dbReference type="SAM" id="MobiDB-lite"/>
    </source>
</evidence>
<keyword evidence="2" id="KW-0812">Transmembrane</keyword>
<dbReference type="OrthoDB" id="3268840at2759"/>
<keyword evidence="2" id="KW-0472">Membrane</keyword>
<reference evidence="3 4" key="1">
    <citation type="journal article" date="2016" name="Mol. Biol. Evol.">
        <title>Comparative Genomics of Early-Diverging Mushroom-Forming Fungi Provides Insights into the Origins of Lignocellulose Decay Capabilities.</title>
        <authorList>
            <person name="Nagy L.G."/>
            <person name="Riley R."/>
            <person name="Tritt A."/>
            <person name="Adam C."/>
            <person name="Daum C."/>
            <person name="Floudas D."/>
            <person name="Sun H."/>
            <person name="Yadav J.S."/>
            <person name="Pangilinan J."/>
            <person name="Larsson K.H."/>
            <person name="Matsuura K."/>
            <person name="Barry K."/>
            <person name="Labutti K."/>
            <person name="Kuo R."/>
            <person name="Ohm R.A."/>
            <person name="Bhattacharya S.S."/>
            <person name="Shirouzu T."/>
            <person name="Yoshinaga Y."/>
            <person name="Martin F.M."/>
            <person name="Grigoriev I.V."/>
            <person name="Hibbett D.S."/>
        </authorList>
    </citation>
    <scope>NUCLEOTIDE SEQUENCE [LARGE SCALE GENOMIC DNA]</scope>
    <source>
        <strain evidence="3 4">HHB12029</strain>
    </source>
</reference>